<sequence length="55" mass="5704">MLMQNGPTAYLEVLTAQQTLLEARIGEVSNTLSEISSTITLYTALGGGCPATGIC</sequence>
<dbReference type="Proteomes" id="UP000823771">
    <property type="component" value="Unassembled WGS sequence"/>
</dbReference>
<gene>
    <name evidence="1" type="ORF">IAB80_11365</name>
</gene>
<organism evidence="1 2">
    <name type="scientific">Candidatus Cryptobacteroides excrementipullorum</name>
    <dbReference type="NCBI Taxonomy" id="2840761"/>
    <lineage>
        <taxon>Bacteria</taxon>
        <taxon>Pseudomonadati</taxon>
        <taxon>Bacteroidota</taxon>
        <taxon>Bacteroidia</taxon>
        <taxon>Bacteroidales</taxon>
        <taxon>Candidatus Cryptobacteroides</taxon>
    </lineage>
</organism>
<accession>A0A9D9IWE6</accession>
<reference evidence="1" key="1">
    <citation type="submission" date="2020-10" db="EMBL/GenBank/DDBJ databases">
        <authorList>
            <person name="Gilroy R."/>
        </authorList>
    </citation>
    <scope>NUCLEOTIDE SEQUENCE</scope>
    <source>
        <strain evidence="1">2478</strain>
    </source>
</reference>
<dbReference type="AlphaFoldDB" id="A0A9D9IWE6"/>
<dbReference type="EMBL" id="JADILZ010000110">
    <property type="protein sequence ID" value="MBO8479466.1"/>
    <property type="molecule type" value="Genomic_DNA"/>
</dbReference>
<dbReference type="Gene3D" id="1.20.1600.10">
    <property type="entry name" value="Outer membrane efflux proteins (OEP)"/>
    <property type="match status" value="1"/>
</dbReference>
<reference evidence="1" key="2">
    <citation type="journal article" date="2021" name="PeerJ">
        <title>Extensive microbial diversity within the chicken gut microbiome revealed by metagenomics and culture.</title>
        <authorList>
            <person name="Gilroy R."/>
            <person name="Ravi A."/>
            <person name="Getino M."/>
            <person name="Pursley I."/>
            <person name="Horton D.L."/>
            <person name="Alikhan N.F."/>
            <person name="Baker D."/>
            <person name="Gharbi K."/>
            <person name="Hall N."/>
            <person name="Watson M."/>
            <person name="Adriaenssens E.M."/>
            <person name="Foster-Nyarko E."/>
            <person name="Jarju S."/>
            <person name="Secka A."/>
            <person name="Antonio M."/>
            <person name="Oren A."/>
            <person name="Chaudhuri R.R."/>
            <person name="La Ragione R."/>
            <person name="Hildebrand F."/>
            <person name="Pallen M.J."/>
        </authorList>
    </citation>
    <scope>NUCLEOTIDE SEQUENCE</scope>
    <source>
        <strain evidence="1">2478</strain>
    </source>
</reference>
<comment type="caution">
    <text evidence="1">The sequence shown here is derived from an EMBL/GenBank/DDBJ whole genome shotgun (WGS) entry which is preliminary data.</text>
</comment>
<evidence type="ECO:0008006" key="3">
    <source>
        <dbReference type="Google" id="ProtNLM"/>
    </source>
</evidence>
<dbReference type="SUPFAM" id="SSF56954">
    <property type="entry name" value="Outer membrane efflux proteins (OEP)"/>
    <property type="match status" value="1"/>
</dbReference>
<evidence type="ECO:0000313" key="1">
    <source>
        <dbReference type="EMBL" id="MBO8479466.1"/>
    </source>
</evidence>
<evidence type="ECO:0000313" key="2">
    <source>
        <dbReference type="Proteomes" id="UP000823771"/>
    </source>
</evidence>
<proteinExistence type="predicted"/>
<name>A0A9D9IWE6_9BACT</name>
<protein>
    <recommendedName>
        <fullName evidence="3">Outer membrane efflux protein</fullName>
    </recommendedName>
</protein>